<accession>A0A0U3EHF9</accession>
<dbReference type="AlphaFoldDB" id="A0A0U3EHF9"/>
<organism evidence="3 4">
    <name type="scientific">Methanobrevibacter millerae</name>
    <dbReference type="NCBI Taxonomy" id="230361"/>
    <lineage>
        <taxon>Archaea</taxon>
        <taxon>Methanobacteriati</taxon>
        <taxon>Methanobacteriota</taxon>
        <taxon>Methanomada group</taxon>
        <taxon>Methanobacteria</taxon>
        <taxon>Methanobacteriales</taxon>
        <taxon>Methanobacteriaceae</taxon>
        <taxon>Methanobrevibacter</taxon>
    </lineage>
</organism>
<dbReference type="Pfam" id="PF02875">
    <property type="entry name" value="Mur_ligase_C"/>
    <property type="match status" value="1"/>
</dbReference>
<dbReference type="SUPFAM" id="SSF53244">
    <property type="entry name" value="MurD-like peptide ligases, peptide-binding domain"/>
    <property type="match status" value="1"/>
</dbReference>
<dbReference type="GO" id="GO:0005524">
    <property type="term" value="F:ATP binding"/>
    <property type="evidence" value="ECO:0007669"/>
    <property type="project" value="InterPro"/>
</dbReference>
<keyword evidence="3" id="KW-0436">Ligase</keyword>
<sequence length="507" mass="55961">MKEVKSMTKKTFGVIGVCGANGNLIARILEERGYDVIGTDLSSAEKCRFSKSLEGYDMELYYGETPDEFFEKSDYIVPPASLSKKSAIFKKIDKSLFELEDVIDNFHTEKPVFGITGTNGKTTTTTLLKKIAYDNGIEPAEHNLEKMQGNAEYIPILQSRLHGDVAILEVGTFGVPGTVKRIVECAEIQAGLITNITPDHLDSLGSFMDYAHVKGEFIGELNSKQLIVNGQDPTIMGLLREYDFNGDLITFGIDWMPESVNSKECVCGREIKVKEIISGCGYYFCPCGITTPQVDYIATNIDLKNRRFDLHTPDEKLEVQMSIDGLHNVYNVTGVIIAAHEFLKLPYDKILESVATFTGVEGRMEKVAEINSTEIYVDYAHNPAGVQTVLDQFEKLFGDFTCVITVSSESGHDGDLAIFNNALEYAKYVVPASAASQKIACELIRDDSSLTEKILFDHVDDFVKKGTLGASYDEVREGIEKALTMDCGLIVAIGEAATKFKSCVDDL</sequence>
<dbReference type="InterPro" id="IPR004101">
    <property type="entry name" value="Mur_ligase_C"/>
</dbReference>
<dbReference type="KEGG" id="mmil:sm9_0107"/>
<dbReference type="InterPro" id="IPR036565">
    <property type="entry name" value="Mur-like_cat_sf"/>
</dbReference>
<feature type="domain" description="Mur ligase C-terminal" evidence="1">
    <location>
        <begin position="362"/>
        <end position="449"/>
    </location>
</feature>
<evidence type="ECO:0000313" key="4">
    <source>
        <dbReference type="Proteomes" id="UP000067738"/>
    </source>
</evidence>
<evidence type="ECO:0000313" key="3">
    <source>
        <dbReference type="EMBL" id="ALT67917.1"/>
    </source>
</evidence>
<name>A0A0U3EHF9_9EURY</name>
<dbReference type="InterPro" id="IPR013221">
    <property type="entry name" value="Mur_ligase_cen"/>
</dbReference>
<protein>
    <submittedName>
        <fullName evidence="3">Cell wall biosynthesis protein Mur ligase family</fullName>
    </submittedName>
</protein>
<reference evidence="3 4" key="1">
    <citation type="submission" date="2015-04" db="EMBL/GenBank/DDBJ databases">
        <title>The complete genome sequence of the rumen methanogen Methanobrevibacter millerae SM9.</title>
        <authorList>
            <person name="Leahy S.C."/>
            <person name="Kelly W.J."/>
            <person name="Pacheco D.M."/>
            <person name="Li D."/>
            <person name="Altermann E."/>
            <person name="Attwood G.T."/>
        </authorList>
    </citation>
    <scope>NUCLEOTIDE SEQUENCE [LARGE SCALE GENOMIC DNA]</scope>
    <source>
        <strain evidence="3 4">SM9</strain>
    </source>
</reference>
<gene>
    <name evidence="3" type="ORF">sm9_0107</name>
</gene>
<dbReference type="PANTHER" id="PTHR23135">
    <property type="entry name" value="MUR LIGASE FAMILY MEMBER"/>
    <property type="match status" value="1"/>
</dbReference>
<dbReference type="EMBL" id="CP011266">
    <property type="protein sequence ID" value="ALT67917.1"/>
    <property type="molecule type" value="Genomic_DNA"/>
</dbReference>
<dbReference type="PANTHER" id="PTHR23135:SF4">
    <property type="entry name" value="UDP-N-ACETYLMURAMOYL-L-ALANYL-D-GLUTAMATE--2,6-DIAMINOPIMELATE LIGASE MURE HOMOLOG, CHLOROPLASTIC"/>
    <property type="match status" value="1"/>
</dbReference>
<dbReference type="Gene3D" id="3.40.50.720">
    <property type="entry name" value="NAD(P)-binding Rossmann-like Domain"/>
    <property type="match status" value="1"/>
</dbReference>
<dbReference type="InterPro" id="IPR036615">
    <property type="entry name" value="Mur_ligase_C_dom_sf"/>
</dbReference>
<keyword evidence="4" id="KW-1185">Reference proteome</keyword>
<dbReference type="SUPFAM" id="SSF51984">
    <property type="entry name" value="MurCD N-terminal domain"/>
    <property type="match status" value="1"/>
</dbReference>
<proteinExistence type="predicted"/>
<dbReference type="GO" id="GO:0016881">
    <property type="term" value="F:acid-amino acid ligase activity"/>
    <property type="evidence" value="ECO:0007669"/>
    <property type="project" value="InterPro"/>
</dbReference>
<dbReference type="Gene3D" id="3.40.1190.10">
    <property type="entry name" value="Mur-like, catalytic domain"/>
    <property type="match status" value="1"/>
</dbReference>
<dbReference type="SUPFAM" id="SSF53623">
    <property type="entry name" value="MurD-like peptide ligases, catalytic domain"/>
    <property type="match status" value="1"/>
</dbReference>
<evidence type="ECO:0000259" key="1">
    <source>
        <dbReference type="Pfam" id="PF02875"/>
    </source>
</evidence>
<feature type="domain" description="Mur ligase central" evidence="2">
    <location>
        <begin position="115"/>
        <end position="339"/>
    </location>
</feature>
<dbReference type="Gene3D" id="3.90.190.20">
    <property type="entry name" value="Mur ligase, C-terminal domain"/>
    <property type="match status" value="1"/>
</dbReference>
<dbReference type="PATRIC" id="fig|230361.4.peg.108"/>
<evidence type="ECO:0000259" key="2">
    <source>
        <dbReference type="Pfam" id="PF08245"/>
    </source>
</evidence>
<dbReference type="Pfam" id="PF08245">
    <property type="entry name" value="Mur_ligase_M"/>
    <property type="match status" value="1"/>
</dbReference>
<dbReference type="OrthoDB" id="75177at2157"/>
<dbReference type="Proteomes" id="UP000067738">
    <property type="component" value="Chromosome"/>
</dbReference>